<dbReference type="SUPFAM" id="SSF51735">
    <property type="entry name" value="NAD(P)-binding Rossmann-fold domains"/>
    <property type="match status" value="1"/>
</dbReference>
<name>A0A5R9GGS7_9BACL</name>
<dbReference type="SUPFAM" id="SSF55347">
    <property type="entry name" value="Glyceraldehyde-3-phosphate dehydrogenase-like, C-terminal domain"/>
    <property type="match status" value="1"/>
</dbReference>
<dbReference type="GO" id="GO:0016491">
    <property type="term" value="F:oxidoreductase activity"/>
    <property type="evidence" value="ECO:0007669"/>
    <property type="project" value="UniProtKB-KW"/>
</dbReference>
<evidence type="ECO:0000313" key="5">
    <source>
        <dbReference type="Proteomes" id="UP000309676"/>
    </source>
</evidence>
<protein>
    <submittedName>
        <fullName evidence="4">Gfo/Idh/MocA family oxidoreductase</fullName>
    </submittedName>
</protein>
<gene>
    <name evidence="4" type="ORF">FE782_08100</name>
</gene>
<keyword evidence="5" id="KW-1185">Reference proteome</keyword>
<dbReference type="Pfam" id="PF22725">
    <property type="entry name" value="GFO_IDH_MocA_C3"/>
    <property type="match status" value="1"/>
</dbReference>
<evidence type="ECO:0000313" key="4">
    <source>
        <dbReference type="EMBL" id="TLS52588.1"/>
    </source>
</evidence>
<dbReference type="PANTHER" id="PTHR43708:SF5">
    <property type="entry name" value="CONSERVED EXPRESSED OXIDOREDUCTASE (EUROFUNG)-RELATED"/>
    <property type="match status" value="1"/>
</dbReference>
<proteinExistence type="inferred from homology"/>
<accession>A0A5R9GGS7</accession>
<keyword evidence="2" id="KW-0560">Oxidoreductase</keyword>
<evidence type="ECO:0000259" key="3">
    <source>
        <dbReference type="Pfam" id="PF22725"/>
    </source>
</evidence>
<dbReference type="Proteomes" id="UP000309676">
    <property type="component" value="Unassembled WGS sequence"/>
</dbReference>
<dbReference type="Gene3D" id="3.30.360.10">
    <property type="entry name" value="Dihydrodipicolinate Reductase, domain 2"/>
    <property type="match status" value="1"/>
</dbReference>
<dbReference type="Gene3D" id="3.40.50.720">
    <property type="entry name" value="NAD(P)-binding Rossmann-like Domain"/>
    <property type="match status" value="1"/>
</dbReference>
<reference evidence="4 5" key="1">
    <citation type="submission" date="2019-05" db="EMBL/GenBank/DDBJ databases">
        <authorList>
            <person name="Narsing Rao M.P."/>
            <person name="Li W.J."/>
        </authorList>
    </citation>
    <scope>NUCLEOTIDE SEQUENCE [LARGE SCALE GENOMIC DNA]</scope>
    <source>
        <strain evidence="4 5">SYSU_K30003</strain>
    </source>
</reference>
<dbReference type="InterPro" id="IPR051317">
    <property type="entry name" value="Gfo/Idh/MocA_oxidoreduct"/>
</dbReference>
<comment type="similarity">
    <text evidence="1">Belongs to the Gfo/Idh/MocA family.</text>
</comment>
<evidence type="ECO:0000256" key="1">
    <source>
        <dbReference type="ARBA" id="ARBA00010928"/>
    </source>
</evidence>
<dbReference type="AlphaFoldDB" id="A0A5R9GGS7"/>
<dbReference type="InterPro" id="IPR055170">
    <property type="entry name" value="GFO_IDH_MocA-like_dom"/>
</dbReference>
<dbReference type="PANTHER" id="PTHR43708">
    <property type="entry name" value="CONSERVED EXPRESSED OXIDOREDUCTASE (EUROFUNG)"/>
    <property type="match status" value="1"/>
</dbReference>
<comment type="caution">
    <text evidence="4">The sequence shown here is derived from an EMBL/GenBank/DDBJ whole genome shotgun (WGS) entry which is preliminary data.</text>
</comment>
<dbReference type="InterPro" id="IPR036291">
    <property type="entry name" value="NAD(P)-bd_dom_sf"/>
</dbReference>
<organism evidence="4 5">
    <name type="scientific">Paenibacillus antri</name>
    <dbReference type="NCBI Taxonomy" id="2582848"/>
    <lineage>
        <taxon>Bacteria</taxon>
        <taxon>Bacillati</taxon>
        <taxon>Bacillota</taxon>
        <taxon>Bacilli</taxon>
        <taxon>Bacillales</taxon>
        <taxon>Paenibacillaceae</taxon>
        <taxon>Paenibacillus</taxon>
    </lineage>
</organism>
<dbReference type="RefSeq" id="WP_138193579.1">
    <property type="nucleotide sequence ID" value="NZ_VCIW01000004.1"/>
</dbReference>
<sequence length="339" mass="37611">MNESRTIPPLRFAVYGCQHGHIESFIQAMKKLGHTFIGIYDEHPIPLTYETAEKHGVPLFDRRGSLDAADLVGCAAANDEKIDAVEWCVARKKPIMVDKPIVLHRDGLRRLERATEAEGSRIGMMLTSRYKPSIFTLRNDIAAGKYGDVVSISMRKPHRLTPERRPAWFFDKARHGGIAVDLLIHDFDLLRWLTGREIVDVACTMTKKLLPEHPTFYDVVTASAIMEGGLACQLYSDWHTPTRSWTWGDGRIFVVGTRGTAELRLEGDPGLAVMDKNAYISVTDEAGFAIESVDAPALGIVEQFVLHAFGGGEAGVTHRDILLASEAAIRADEKATFIQ</sequence>
<dbReference type="OrthoDB" id="9768836at2"/>
<feature type="domain" description="GFO/IDH/MocA-like oxidoreductase" evidence="3">
    <location>
        <begin position="136"/>
        <end position="262"/>
    </location>
</feature>
<evidence type="ECO:0000256" key="2">
    <source>
        <dbReference type="ARBA" id="ARBA00023002"/>
    </source>
</evidence>
<dbReference type="EMBL" id="VCIW01000004">
    <property type="protein sequence ID" value="TLS52588.1"/>
    <property type="molecule type" value="Genomic_DNA"/>
</dbReference>